<evidence type="ECO:0000256" key="1">
    <source>
        <dbReference type="SAM" id="MobiDB-lite"/>
    </source>
</evidence>
<reference evidence="2" key="1">
    <citation type="submission" date="2020-05" db="EMBL/GenBank/DDBJ databases">
        <authorList>
            <person name="Chiriac C."/>
            <person name="Salcher M."/>
            <person name="Ghai R."/>
            <person name="Kavagutti S V."/>
        </authorList>
    </citation>
    <scope>NUCLEOTIDE SEQUENCE</scope>
</reference>
<dbReference type="Pfam" id="PF01391">
    <property type="entry name" value="Collagen"/>
    <property type="match status" value="1"/>
</dbReference>
<protein>
    <submittedName>
        <fullName evidence="2">Collagen triple helix repeat</fullName>
    </submittedName>
</protein>
<feature type="compositionally biased region" description="Low complexity" evidence="1">
    <location>
        <begin position="201"/>
        <end position="219"/>
    </location>
</feature>
<proteinExistence type="predicted"/>
<sequence>PLFFIRNNSSIYNSSNPNPDLQGFWSGFGIDDLGDSNNNTGLNMYGYDGDGKVVTQIYGSGDSVMMWGWTGTDPIPANRFVDFPNENVNIKNGNLRVTGSFGITGQMTTDNGISMINTGATLNTYRIASQGSNDLKIDVNTPGNLRINSVTTAVTGSIDITGNYYINGVPFSGSTGTSGTSGTSGVAGSSGTSGGTGSSGTSGTSGINGTSGSSGTSGTSGVVDYTSVITTGSISSVQSITGSLNISGSGNSSIKQTYVFVSGALQVTSDGNINIISSSYINRFNGDIQNSFKSNLNTFSGNTEVTGTLVTTGDITSSGGALVSNASAGNEGGEIRLALAQSGQTLTGSITFDVFNNKVRLFETAGTNRGGYWDISTLAAGVGTNLAAGGGGSAFPFTGSAVITGSLAITGSVVGAVNSLSISSQTASLNLNNGDFFTLQLVSGSATHINPSNIKPGQTVNILLNTTGSGTVTWPANVVRQPASGSQYVPTTTTGKDIISLVSFDGSNLYLTSVKNLS</sequence>
<feature type="compositionally biased region" description="Low complexity" evidence="1">
    <location>
        <begin position="176"/>
        <end position="190"/>
    </location>
</feature>
<name>A0A6J7WLN5_9CAUD</name>
<accession>A0A6J7WLN5</accession>
<keyword evidence="2" id="KW-0176">Collagen</keyword>
<feature type="region of interest" description="Disordered" evidence="1">
    <location>
        <begin position="176"/>
        <end position="219"/>
    </location>
</feature>
<evidence type="ECO:0000313" key="2">
    <source>
        <dbReference type="EMBL" id="CAB5214297.1"/>
    </source>
</evidence>
<dbReference type="EMBL" id="LR798242">
    <property type="protein sequence ID" value="CAB5214297.1"/>
    <property type="molecule type" value="Genomic_DNA"/>
</dbReference>
<organism evidence="2">
    <name type="scientific">uncultured Caudovirales phage</name>
    <dbReference type="NCBI Taxonomy" id="2100421"/>
    <lineage>
        <taxon>Viruses</taxon>
        <taxon>Duplodnaviria</taxon>
        <taxon>Heunggongvirae</taxon>
        <taxon>Uroviricota</taxon>
        <taxon>Caudoviricetes</taxon>
        <taxon>Peduoviridae</taxon>
        <taxon>Maltschvirus</taxon>
        <taxon>Maltschvirus maltsch</taxon>
    </lineage>
</organism>
<gene>
    <name evidence="2" type="ORF">UFOVP185_48</name>
</gene>
<dbReference type="InterPro" id="IPR008160">
    <property type="entry name" value="Collagen"/>
</dbReference>
<feature type="non-terminal residue" evidence="2">
    <location>
        <position position="1"/>
    </location>
</feature>
<feature type="compositionally biased region" description="Gly residues" evidence="1">
    <location>
        <begin position="191"/>
        <end position="200"/>
    </location>
</feature>